<dbReference type="EMBL" id="LWAJ01000140">
    <property type="protein sequence ID" value="KZL49698.1"/>
    <property type="molecule type" value="Genomic_DNA"/>
</dbReference>
<sequence length="84" mass="9073">MTTSFLAQAVETLTPSVSSSVSTETIPSRESVKVVIFGSKTGVNNTILSLYKLGFAQVNEWSPLLPTPNPGEVMSILTRYILIN</sequence>
<evidence type="ECO:0000313" key="2">
    <source>
        <dbReference type="Proteomes" id="UP000076555"/>
    </source>
</evidence>
<name>A0A166JGX7_NODSP</name>
<dbReference type="Proteomes" id="UP000076555">
    <property type="component" value="Unassembled WGS sequence"/>
</dbReference>
<organism evidence="1 2">
    <name type="scientific">Nodularia spumigena CENA596</name>
    <dbReference type="NCBI Taxonomy" id="1819295"/>
    <lineage>
        <taxon>Bacteria</taxon>
        <taxon>Bacillati</taxon>
        <taxon>Cyanobacteriota</taxon>
        <taxon>Cyanophyceae</taxon>
        <taxon>Nostocales</taxon>
        <taxon>Nodulariaceae</taxon>
        <taxon>Nodularia</taxon>
    </lineage>
</organism>
<accession>A0A166JGX7</accession>
<gene>
    <name evidence="1" type="ORF">A2T98_11420</name>
</gene>
<evidence type="ECO:0008006" key="3">
    <source>
        <dbReference type="Google" id="ProtNLM"/>
    </source>
</evidence>
<reference evidence="1 2" key="1">
    <citation type="submission" date="2016-04" db="EMBL/GenBank/DDBJ databases">
        <title>Draft Genome Assembly of the Bloom-forming Cyanobacterium Nodularia spumigena Strain CENA596 in Shrimp Production Ponds.</title>
        <authorList>
            <person name="Popin R.V."/>
            <person name="Rigonato J."/>
            <person name="Abreu V.A."/>
            <person name="Andreote A.P."/>
            <person name="Silveira S.B."/>
            <person name="Odebrecht C."/>
            <person name="Fiore M.F."/>
        </authorList>
    </citation>
    <scope>NUCLEOTIDE SEQUENCE [LARGE SCALE GENOMIC DNA]</scope>
    <source>
        <strain evidence="1 2">CENA596</strain>
    </source>
</reference>
<dbReference type="AlphaFoldDB" id="A0A166JGX7"/>
<dbReference type="RefSeq" id="WP_063872874.1">
    <property type="nucleotide sequence ID" value="NZ_CAWMRI010000140.1"/>
</dbReference>
<protein>
    <recommendedName>
        <fullName evidence="3">Peptide ABC transporter substrate-binding protein</fullName>
    </recommendedName>
</protein>
<dbReference type="OrthoDB" id="516702at2"/>
<comment type="caution">
    <text evidence="1">The sequence shown here is derived from an EMBL/GenBank/DDBJ whole genome shotgun (WGS) entry which is preliminary data.</text>
</comment>
<evidence type="ECO:0000313" key="1">
    <source>
        <dbReference type="EMBL" id="KZL49698.1"/>
    </source>
</evidence>
<proteinExistence type="predicted"/>